<dbReference type="AlphaFoldDB" id="H1DK21"/>
<dbReference type="Gene3D" id="1.10.3290.10">
    <property type="entry name" value="Fido-like domain"/>
    <property type="match status" value="1"/>
</dbReference>
<evidence type="ECO:0000259" key="1">
    <source>
        <dbReference type="PROSITE" id="PS51459"/>
    </source>
</evidence>
<protein>
    <recommendedName>
        <fullName evidence="1">Fido domain-containing protein</fullName>
    </recommendedName>
</protein>
<proteinExistence type="predicted"/>
<dbReference type="PROSITE" id="PS51459">
    <property type="entry name" value="FIDO"/>
    <property type="match status" value="1"/>
</dbReference>
<comment type="caution">
    <text evidence="2">The sequence shown here is derived from an EMBL/GenBank/DDBJ whole genome shotgun (WGS) entry which is preliminary data.</text>
</comment>
<sequence>MWQELSDLRASYRQKREINPDFYENREMLVFLYEVLKLTGTAIQKQTFIDITSTGRRPLGRLGTKAYDLWQAYLYVCQNAGTKKELDLSFVQTTAAKVMKHTGGETNTTIGSYDTSLGDFRLGEDYDEIYPLSDFRKIPDRLQALCQDINVRINKVKGVQTIHLAADFMYEFAHIKPFGAGNLEIGLLLMNYIQLYHQEPLIILFAEDRSQLLNALKRGEINQTPAVFENFVASQQIKLLTHPSFFSL</sequence>
<reference evidence="2 3" key="1">
    <citation type="submission" date="2012-01" db="EMBL/GenBank/DDBJ databases">
        <title>The Genome Sequence of Odoribacter laneus YIT 12061.</title>
        <authorList>
            <consortium name="The Broad Institute Genome Sequencing Platform"/>
            <person name="Earl A."/>
            <person name="Ward D."/>
            <person name="Feldgarden M."/>
            <person name="Gevers D."/>
            <person name="Morotomi M."/>
            <person name="Young S.K."/>
            <person name="Zeng Q."/>
            <person name="Gargeya S."/>
            <person name="Fitzgerald M."/>
            <person name="Haas B."/>
            <person name="Abouelleil A."/>
            <person name="Alvarado L."/>
            <person name="Arachchi H.M."/>
            <person name="Berlin A."/>
            <person name="Chapman S.B."/>
            <person name="Gearin G."/>
            <person name="Goldberg J."/>
            <person name="Griggs A."/>
            <person name="Gujja S."/>
            <person name="Hansen M."/>
            <person name="Heiman D."/>
            <person name="Howarth C."/>
            <person name="Larimer J."/>
            <person name="Lui A."/>
            <person name="MacDonald P.J.P."/>
            <person name="McCowen C."/>
            <person name="Montmayeur A."/>
            <person name="Murphy C."/>
            <person name="Neiman D."/>
            <person name="Pearson M."/>
            <person name="Priest M."/>
            <person name="Roberts A."/>
            <person name="Saif S."/>
            <person name="Shea T."/>
            <person name="Sisk P."/>
            <person name="Stolte C."/>
            <person name="Sykes S."/>
            <person name="Wortman J."/>
            <person name="Nusbaum C."/>
            <person name="Birren B."/>
        </authorList>
    </citation>
    <scope>NUCLEOTIDE SEQUENCE [LARGE SCALE GENOMIC DNA]</scope>
    <source>
        <strain evidence="2 3">YIT 12061</strain>
    </source>
</reference>
<dbReference type="InterPro" id="IPR003812">
    <property type="entry name" value="Fido"/>
</dbReference>
<name>H1DK21_9BACT</name>
<dbReference type="EMBL" id="ADMC01000028">
    <property type="protein sequence ID" value="EHP45635.1"/>
    <property type="molecule type" value="Genomic_DNA"/>
</dbReference>
<organism evidence="2 3">
    <name type="scientific">Odoribacter laneus YIT 12061</name>
    <dbReference type="NCBI Taxonomy" id="742817"/>
    <lineage>
        <taxon>Bacteria</taxon>
        <taxon>Pseudomonadati</taxon>
        <taxon>Bacteroidota</taxon>
        <taxon>Bacteroidia</taxon>
        <taxon>Bacteroidales</taxon>
        <taxon>Odoribacteraceae</taxon>
        <taxon>Odoribacter</taxon>
    </lineage>
</organism>
<dbReference type="InterPro" id="IPR036597">
    <property type="entry name" value="Fido-like_dom_sf"/>
</dbReference>
<dbReference type="PATRIC" id="fig|742817.3.peg.2791"/>
<dbReference type="eggNOG" id="COG3177">
    <property type="taxonomic scope" value="Bacteria"/>
</dbReference>
<dbReference type="SUPFAM" id="SSF140931">
    <property type="entry name" value="Fic-like"/>
    <property type="match status" value="1"/>
</dbReference>
<dbReference type="RefSeq" id="WP_009137751.1">
    <property type="nucleotide sequence ID" value="NZ_JH594597.1"/>
</dbReference>
<dbReference type="STRING" id="742817.HMPREF9449_02607"/>
<feature type="domain" description="Fido" evidence="1">
    <location>
        <begin position="86"/>
        <end position="234"/>
    </location>
</feature>
<keyword evidence="3" id="KW-1185">Reference proteome</keyword>
<evidence type="ECO:0000313" key="3">
    <source>
        <dbReference type="Proteomes" id="UP000004892"/>
    </source>
</evidence>
<evidence type="ECO:0000313" key="2">
    <source>
        <dbReference type="EMBL" id="EHP45635.1"/>
    </source>
</evidence>
<dbReference type="GeneID" id="98070142"/>
<dbReference type="Pfam" id="PF02661">
    <property type="entry name" value="Fic"/>
    <property type="match status" value="1"/>
</dbReference>
<gene>
    <name evidence="2" type="ORF">HMPREF9449_02607</name>
</gene>
<dbReference type="HOGENOM" id="CLU_1137136_0_0_10"/>
<dbReference type="Proteomes" id="UP000004892">
    <property type="component" value="Unassembled WGS sequence"/>
</dbReference>
<accession>H1DK21</accession>